<evidence type="ECO:0008006" key="3">
    <source>
        <dbReference type="Google" id="ProtNLM"/>
    </source>
</evidence>
<name>A0A8C2S6I9_CAPHI</name>
<protein>
    <recommendedName>
        <fullName evidence="3">UPAR/Ly6 domain-containing protein</fullName>
    </recommendedName>
</protein>
<proteinExistence type="predicted"/>
<accession>A0A8C2S6I9</accession>
<organism evidence="2">
    <name type="scientific">Capra hircus</name>
    <name type="common">Goat</name>
    <dbReference type="NCBI Taxonomy" id="9925"/>
    <lineage>
        <taxon>Eukaryota</taxon>
        <taxon>Metazoa</taxon>
        <taxon>Chordata</taxon>
        <taxon>Craniata</taxon>
        <taxon>Vertebrata</taxon>
        <taxon>Euteleostomi</taxon>
        <taxon>Mammalia</taxon>
        <taxon>Eutheria</taxon>
        <taxon>Laurasiatheria</taxon>
        <taxon>Artiodactyla</taxon>
        <taxon>Ruminantia</taxon>
        <taxon>Pecora</taxon>
        <taxon>Bovidae</taxon>
        <taxon>Caprinae</taxon>
        <taxon>Capra</taxon>
    </lineage>
</organism>
<feature type="transmembrane region" description="Helical" evidence="1">
    <location>
        <begin position="108"/>
        <end position="127"/>
    </location>
</feature>
<reference evidence="2" key="2">
    <citation type="submission" date="2025-08" db="UniProtKB">
        <authorList>
            <consortium name="Ensembl"/>
        </authorList>
    </citation>
    <scope>IDENTIFICATION</scope>
</reference>
<dbReference type="Ensembl" id="ENSCHIT00010054684.1">
    <property type="protein sequence ID" value="ENSCHIP00010039137.1"/>
    <property type="gene ID" value="ENSCHIG00010028875.1"/>
</dbReference>
<reference evidence="2" key="1">
    <citation type="submission" date="2019-03" db="EMBL/GenBank/DDBJ databases">
        <title>Genome sequencing and reference-guided assembly of Black Bengal Goat (Capra hircus).</title>
        <authorList>
            <person name="Siddiki A.Z."/>
            <person name="Baten A."/>
            <person name="Billah M."/>
            <person name="Alam M.A.U."/>
            <person name="Shawrob K.S.M."/>
            <person name="Saha S."/>
            <person name="Chowdhury M."/>
            <person name="Rahman A.H."/>
            <person name="Stear M."/>
            <person name="Miah G."/>
            <person name="Das G.B."/>
            <person name="Hossain M.M."/>
            <person name="Kumkum M."/>
            <person name="Islam M.S."/>
            <person name="Mollah A.M."/>
            <person name="Ahsan A."/>
            <person name="Tusar F."/>
            <person name="Khan M.K.I."/>
        </authorList>
    </citation>
    <scope>NUCLEOTIDE SEQUENCE [LARGE SCALE GENOMIC DNA]</scope>
</reference>
<dbReference type="Gene3D" id="2.10.60.10">
    <property type="entry name" value="CD59"/>
    <property type="match status" value="1"/>
</dbReference>
<dbReference type="AlphaFoldDB" id="A0A8C2S6I9"/>
<sequence length="128" mass="13805">NTHIYLKNYNLKLAVAPLPTLFLVSLVGRLVAQALDVCAYSGENCFKPMSCLAVVTYGTTTQTHYTPVRMKVSKPCVPSCCETIYNGCSKLICTASCCQQNLCNGSGLLAPWTLALVLILLVTRGSLL</sequence>
<evidence type="ECO:0000256" key="1">
    <source>
        <dbReference type="SAM" id="Phobius"/>
    </source>
</evidence>
<keyword evidence="1" id="KW-0472">Membrane</keyword>
<keyword evidence="1" id="KW-0812">Transmembrane</keyword>
<keyword evidence="1" id="KW-1133">Transmembrane helix</keyword>
<evidence type="ECO:0000313" key="2">
    <source>
        <dbReference type="Ensembl" id="ENSCHIP00010039137.1"/>
    </source>
</evidence>
<dbReference type="InterPro" id="IPR045860">
    <property type="entry name" value="Snake_toxin-like_sf"/>
</dbReference>